<protein>
    <submittedName>
        <fullName evidence="1">Uncharacterized protein</fullName>
    </submittedName>
</protein>
<organism evidence="1 2">
    <name type="scientific">Fusarium decemcellulare</name>
    <dbReference type="NCBI Taxonomy" id="57161"/>
    <lineage>
        <taxon>Eukaryota</taxon>
        <taxon>Fungi</taxon>
        <taxon>Dikarya</taxon>
        <taxon>Ascomycota</taxon>
        <taxon>Pezizomycotina</taxon>
        <taxon>Sordariomycetes</taxon>
        <taxon>Hypocreomycetidae</taxon>
        <taxon>Hypocreales</taxon>
        <taxon>Nectriaceae</taxon>
        <taxon>Fusarium</taxon>
        <taxon>Fusarium decemcellulare species complex</taxon>
    </lineage>
</organism>
<sequence length="253" mass="27549">MPKYNCQTHNDEGTGCSHDAEKTAWVDIVADQTEASPGHRTFMQLNPGEAKVLKNEPQLYDSFPDAEKGDVQDRPSMTVLDRVLSRTIVNGNNDPGPPPDGVAWAWAAAIAGHLVMMNTCSFGLFQAYYTKALDDPASKISWIGSVQVSVLFFVGTLAGLVRLVTLGLANLLLRPRVSAKRSGSVVDVASFKEKPYALFSAGMFFAFWGIYFAYYYLAAFATTQLDTPSPRPTLSIFFSSSTVSALLAVRSQT</sequence>
<reference evidence="1" key="1">
    <citation type="submission" date="2022-08" db="EMBL/GenBank/DDBJ databases">
        <title>Genome Sequence of Fusarium decemcellulare.</title>
        <authorList>
            <person name="Buettner E."/>
        </authorList>
    </citation>
    <scope>NUCLEOTIDE SEQUENCE</scope>
    <source>
        <strain evidence="1">Babe19</strain>
    </source>
</reference>
<dbReference type="EMBL" id="JANRMS010002367">
    <property type="protein sequence ID" value="KAJ3522851.1"/>
    <property type="molecule type" value="Genomic_DNA"/>
</dbReference>
<name>A0ACC1RNW6_9HYPO</name>
<evidence type="ECO:0000313" key="1">
    <source>
        <dbReference type="EMBL" id="KAJ3522851.1"/>
    </source>
</evidence>
<evidence type="ECO:0000313" key="2">
    <source>
        <dbReference type="Proteomes" id="UP001148629"/>
    </source>
</evidence>
<comment type="caution">
    <text evidence="1">The sequence shown here is derived from an EMBL/GenBank/DDBJ whole genome shotgun (WGS) entry which is preliminary data.</text>
</comment>
<keyword evidence="2" id="KW-1185">Reference proteome</keyword>
<proteinExistence type="predicted"/>
<dbReference type="Proteomes" id="UP001148629">
    <property type="component" value="Unassembled WGS sequence"/>
</dbReference>
<accession>A0ACC1RNW6</accession>
<gene>
    <name evidence="1" type="ORF">NM208_g12690</name>
</gene>